<name>A0A2X0MYH6_9BASI</name>
<dbReference type="Proteomes" id="UP000249464">
    <property type="component" value="Unassembled WGS sequence"/>
</dbReference>
<feature type="compositionally biased region" description="Basic and acidic residues" evidence="1">
    <location>
        <begin position="265"/>
        <end position="275"/>
    </location>
</feature>
<dbReference type="PANTHER" id="PTHR28142:SF1">
    <property type="entry name" value="MITOCHONDRIAL INNER MEMBRANE I-AAA PROTEASE SUPERCOMPLEX SUBUNIT MGR3-RELATED"/>
    <property type="match status" value="1"/>
</dbReference>
<dbReference type="InterPro" id="IPR040201">
    <property type="entry name" value="Mrg3-like"/>
</dbReference>
<keyword evidence="2" id="KW-0812">Transmembrane</keyword>
<evidence type="ECO:0000256" key="1">
    <source>
        <dbReference type="SAM" id="MobiDB-lite"/>
    </source>
</evidence>
<dbReference type="PANTHER" id="PTHR28142">
    <property type="entry name" value="MITOCHONDRIAL INNER MEMBRANE I-AAA PROTEASE SUPERCOMPLEX SUBUNIT MGR3-RELATED"/>
    <property type="match status" value="1"/>
</dbReference>
<dbReference type="EMBL" id="FQNC01000043">
    <property type="protein sequence ID" value="SGY48353.1"/>
    <property type="molecule type" value="Genomic_DNA"/>
</dbReference>
<feature type="region of interest" description="Disordered" evidence="1">
    <location>
        <begin position="265"/>
        <end position="288"/>
    </location>
</feature>
<dbReference type="Gene3D" id="1.25.40.10">
    <property type="entry name" value="Tetratricopeptide repeat domain"/>
    <property type="match status" value="1"/>
</dbReference>
<reference evidence="3 4" key="1">
    <citation type="submission" date="2016-11" db="EMBL/GenBank/DDBJ databases">
        <authorList>
            <person name="Jaros S."/>
            <person name="Januszkiewicz K."/>
            <person name="Wedrychowicz H."/>
        </authorList>
    </citation>
    <scope>NUCLEOTIDE SEQUENCE [LARGE SCALE GENOMIC DNA]</scope>
</reference>
<proteinExistence type="predicted"/>
<feature type="region of interest" description="Disordered" evidence="1">
    <location>
        <begin position="38"/>
        <end position="62"/>
    </location>
</feature>
<sequence>MTLTVVRRAVGAAARSVGKQPLPAPTLRSGHFVVLREASTTRSSTSSTSQRFYPRPPGTPGQSKGVKIGYVFGVLAFVGIGATSYGLYNFYSSFTAYPAAIRTHLRAALRSAATESYSRADASFAQAYQLALDDPTLGKTRQERLIKTTGIAIRWGAMWEAARELGKAIEVYDKGFREIADLVDAALPAQLASTSTSTTTATTDMPTKLEIMRGAAIALKVGDLSCDLGGTEALVHAEERYAWALQELMRVNMTPAQLQQVDIEQRHGSPDHRVDPPPIEGSEGDNDLPTWASKVELVGAMERLGGLYARQGKLEYAQPLLQQAIATLLPPPSKDANPRKKLPAPPVADRCHAATLMNNLASAFVQEPSPSVASIDSASRWARQSLAVAHGVRTEMIGKRGGNEVAAKDREEVECELVALVGAYNLGKLAELAKDKDSARKWFEKSRAQAVRIGSRDGLEQSLEAIRRLG</sequence>
<gene>
    <name evidence="3" type="primary">BQ5605_C001g00644</name>
    <name evidence="3" type="ORF">BQ5605_C001G00644</name>
</gene>
<keyword evidence="2" id="KW-0472">Membrane</keyword>
<protein>
    <submittedName>
        <fullName evidence="3">BQ5605_C001g00644 protein</fullName>
    </submittedName>
</protein>
<dbReference type="AlphaFoldDB" id="A0A2X0MYH6"/>
<feature type="compositionally biased region" description="Low complexity" evidence="1">
    <location>
        <begin position="40"/>
        <end position="49"/>
    </location>
</feature>
<evidence type="ECO:0000313" key="4">
    <source>
        <dbReference type="Proteomes" id="UP000249464"/>
    </source>
</evidence>
<keyword evidence="4" id="KW-1185">Reference proteome</keyword>
<evidence type="ECO:0000313" key="3">
    <source>
        <dbReference type="EMBL" id="SGY48353.1"/>
    </source>
</evidence>
<keyword evidence="2" id="KW-1133">Transmembrane helix</keyword>
<accession>A0A2X0MYH6</accession>
<feature type="transmembrane region" description="Helical" evidence="2">
    <location>
        <begin position="68"/>
        <end position="88"/>
    </location>
</feature>
<organism evidence="3 4">
    <name type="scientific">Microbotryum silenes-dioicae</name>
    <dbReference type="NCBI Taxonomy" id="796604"/>
    <lineage>
        <taxon>Eukaryota</taxon>
        <taxon>Fungi</taxon>
        <taxon>Dikarya</taxon>
        <taxon>Basidiomycota</taxon>
        <taxon>Pucciniomycotina</taxon>
        <taxon>Microbotryomycetes</taxon>
        <taxon>Microbotryales</taxon>
        <taxon>Microbotryaceae</taxon>
        <taxon>Microbotryum</taxon>
    </lineage>
</organism>
<dbReference type="InterPro" id="IPR011990">
    <property type="entry name" value="TPR-like_helical_dom_sf"/>
</dbReference>
<evidence type="ECO:0000256" key="2">
    <source>
        <dbReference type="SAM" id="Phobius"/>
    </source>
</evidence>